<dbReference type="InterPro" id="IPR020605">
    <property type="entry name" value="Octanoyltransferase_CS"/>
</dbReference>
<dbReference type="PANTHER" id="PTHR10993:SF7">
    <property type="entry name" value="LIPOYLTRANSFERASE 2, MITOCHONDRIAL-RELATED"/>
    <property type="match status" value="1"/>
</dbReference>
<evidence type="ECO:0000256" key="2">
    <source>
        <dbReference type="ARBA" id="ARBA00022679"/>
    </source>
</evidence>
<dbReference type="NCBIfam" id="NF010925">
    <property type="entry name" value="PRK14345.1"/>
    <property type="match status" value="1"/>
</dbReference>
<keyword evidence="5" id="KW-0963">Cytoplasm</keyword>
<feature type="active site" description="Acyl-thioester intermediate" evidence="5 7">
    <location>
        <position position="216"/>
    </location>
</feature>
<proteinExistence type="inferred from homology"/>
<gene>
    <name evidence="5 11" type="primary">lipB</name>
    <name evidence="11" type="ORF">AAJCM20276_19080</name>
</gene>
<evidence type="ECO:0000313" key="11">
    <source>
        <dbReference type="EMBL" id="BCI67284.1"/>
    </source>
</evidence>
<comment type="subcellular location">
    <subcellularLocation>
        <location evidence="5">Cytoplasm</location>
    </subcellularLocation>
</comment>
<dbReference type="AlphaFoldDB" id="A0A6S6PQ61"/>
<evidence type="ECO:0000256" key="6">
    <source>
        <dbReference type="PIRNR" id="PIRNR016262"/>
    </source>
</evidence>
<dbReference type="PANTHER" id="PTHR10993">
    <property type="entry name" value="OCTANOYLTRANSFERASE"/>
    <property type="match status" value="1"/>
</dbReference>
<comment type="catalytic activity">
    <reaction evidence="5 6">
        <text>octanoyl-[ACP] + L-lysyl-[protein] = N(6)-octanoyl-L-lysyl-[protein] + holo-[ACP] + H(+)</text>
        <dbReference type="Rhea" id="RHEA:17665"/>
        <dbReference type="Rhea" id="RHEA-COMP:9636"/>
        <dbReference type="Rhea" id="RHEA-COMP:9685"/>
        <dbReference type="Rhea" id="RHEA-COMP:9752"/>
        <dbReference type="Rhea" id="RHEA-COMP:9928"/>
        <dbReference type="ChEBI" id="CHEBI:15378"/>
        <dbReference type="ChEBI" id="CHEBI:29969"/>
        <dbReference type="ChEBI" id="CHEBI:64479"/>
        <dbReference type="ChEBI" id="CHEBI:78463"/>
        <dbReference type="ChEBI" id="CHEBI:78809"/>
        <dbReference type="EC" id="2.3.1.181"/>
    </reaction>
</comment>
<evidence type="ECO:0000256" key="3">
    <source>
        <dbReference type="ARBA" id="ARBA00023315"/>
    </source>
</evidence>
<protein>
    <recommendedName>
        <fullName evidence="5 6">Octanoyltransferase</fullName>
        <ecNumber evidence="5 6">2.3.1.181</ecNumber>
    </recommendedName>
    <alternativeName>
        <fullName evidence="5">Lipoate-protein ligase B</fullName>
    </alternativeName>
    <alternativeName>
        <fullName evidence="5">Lipoyl/octanoyl transferase</fullName>
    </alternativeName>
    <alternativeName>
        <fullName evidence="5">Octanoyl-[acyl-carrier-protein]-protein N-octanoyltransferase</fullName>
    </alternativeName>
</protein>
<dbReference type="InterPro" id="IPR004143">
    <property type="entry name" value="BPL_LPL_catalytic"/>
</dbReference>
<feature type="domain" description="BPL/LPL catalytic" evidence="10">
    <location>
        <begin position="68"/>
        <end position="252"/>
    </location>
</feature>
<evidence type="ECO:0000256" key="5">
    <source>
        <dbReference type="HAMAP-Rule" id="MF_00013"/>
    </source>
</evidence>
<dbReference type="PROSITE" id="PS51733">
    <property type="entry name" value="BPL_LPL_CATALYTIC"/>
    <property type="match status" value="1"/>
</dbReference>
<dbReference type="EMBL" id="AP023326">
    <property type="protein sequence ID" value="BCI67284.1"/>
    <property type="molecule type" value="Genomic_DNA"/>
</dbReference>
<comment type="miscellaneous">
    <text evidence="5">In the reaction, the free carboxyl group of octanoic acid is attached via an amide linkage to the epsilon-amino group of a specific lysine residue of lipoyl domains of lipoate-dependent enzymes.</text>
</comment>
<sequence length="252" mass="28053">MPENAAMSECTIRDKQPDLIADTVVPRGISPEKFRTDNGIVWERSNELVPYPVALSRMEETVREIRAEGAQERIWLLEHPHLFTAGTSAKDADLFNPRGYPTYPAGRGGQWTYHGPGQRVAYLMMDLSHPHGPVPERDLRAYVSFLEQLIIATLGRLGVKGERREGRVGVWVVDARTGEEAKIAALGVRVTRWVSWHGISINVDPDLSAFDGIVPCGIKEFGVTSLRKLGVTASMEQVDAILVEEWDRLIAV</sequence>
<name>A0A6S6PQ61_ACEAC</name>
<dbReference type="Proteomes" id="UP000515220">
    <property type="component" value="Chromosome"/>
</dbReference>
<dbReference type="SUPFAM" id="SSF55681">
    <property type="entry name" value="Class II aaRS and biotin synthetases"/>
    <property type="match status" value="1"/>
</dbReference>
<feature type="binding site" evidence="5 8">
    <location>
        <begin position="107"/>
        <end position="114"/>
    </location>
    <ligand>
        <name>substrate</name>
    </ligand>
</feature>
<dbReference type="NCBIfam" id="NF010921">
    <property type="entry name" value="PRK14341.1"/>
    <property type="match status" value="1"/>
</dbReference>
<evidence type="ECO:0000256" key="1">
    <source>
        <dbReference type="ARBA" id="ARBA00004821"/>
    </source>
</evidence>
<comment type="similarity">
    <text evidence="5 6">Belongs to the LipB family.</text>
</comment>
<reference evidence="11 12" key="1">
    <citation type="submission" date="2020-07" db="EMBL/GenBank/DDBJ databases">
        <title>Complete Genome Sequence of an acetic acid bacterium, Acetobacter aceti JCM20276.</title>
        <authorList>
            <person name="Hirose Y."/>
            <person name="Mihara H."/>
        </authorList>
    </citation>
    <scope>NUCLEOTIDE SEQUENCE [LARGE SCALE GENOMIC DNA]</scope>
    <source>
        <strain evidence="11 12">JCM20276</strain>
    </source>
</reference>
<keyword evidence="3 5" id="KW-0012">Acyltransferase</keyword>
<feature type="binding site" evidence="5 8">
    <location>
        <begin position="185"/>
        <end position="187"/>
    </location>
    <ligand>
        <name>substrate</name>
    </ligand>
</feature>
<organism evidence="11 12">
    <name type="scientific">Acetobacter aceti</name>
    <dbReference type="NCBI Taxonomy" id="435"/>
    <lineage>
        <taxon>Bacteria</taxon>
        <taxon>Pseudomonadati</taxon>
        <taxon>Pseudomonadota</taxon>
        <taxon>Alphaproteobacteria</taxon>
        <taxon>Acetobacterales</taxon>
        <taxon>Acetobacteraceae</taxon>
        <taxon>Acetobacter</taxon>
        <taxon>Acetobacter subgen. Acetobacter</taxon>
    </lineage>
</organism>
<dbReference type="CDD" id="cd16444">
    <property type="entry name" value="LipB"/>
    <property type="match status" value="1"/>
</dbReference>
<comment type="function">
    <text evidence="4 5 6">Catalyzes the transfer of endogenously produced octanoic acid from octanoyl-acyl-carrier-protein onto the lipoyl domains of lipoate-dependent enzymes. Lipoyl-ACP can also act as a substrate although octanoyl-ACP is likely to be the physiological substrate.</text>
</comment>
<dbReference type="InterPro" id="IPR000544">
    <property type="entry name" value="Octanoyltransferase"/>
</dbReference>
<dbReference type="Pfam" id="PF21948">
    <property type="entry name" value="LplA-B_cat"/>
    <property type="match status" value="1"/>
</dbReference>
<dbReference type="Gene3D" id="3.30.930.10">
    <property type="entry name" value="Bira Bifunctional Protein, Domain 2"/>
    <property type="match status" value="1"/>
</dbReference>
<dbReference type="EC" id="2.3.1.181" evidence="5 6"/>
<dbReference type="NCBIfam" id="TIGR00214">
    <property type="entry name" value="lipB"/>
    <property type="match status" value="1"/>
</dbReference>
<dbReference type="UniPathway" id="UPA00538">
    <property type="reaction ID" value="UER00592"/>
</dbReference>
<evidence type="ECO:0000256" key="4">
    <source>
        <dbReference type="ARBA" id="ARBA00024732"/>
    </source>
</evidence>
<feature type="binding site" evidence="5 8">
    <location>
        <begin position="198"/>
        <end position="200"/>
    </location>
    <ligand>
        <name>substrate</name>
    </ligand>
</feature>
<feature type="site" description="Lowers pKa of active site Cys" evidence="5 9">
    <location>
        <position position="182"/>
    </location>
</feature>
<accession>A0A6S6PQ61</accession>
<dbReference type="GO" id="GO:0033819">
    <property type="term" value="F:lipoyl(octanoyl) transferase activity"/>
    <property type="evidence" value="ECO:0007669"/>
    <property type="project" value="UniProtKB-EC"/>
</dbReference>
<evidence type="ECO:0000256" key="7">
    <source>
        <dbReference type="PIRSR" id="PIRSR016262-1"/>
    </source>
</evidence>
<dbReference type="HAMAP" id="MF_00013">
    <property type="entry name" value="LipB"/>
    <property type="match status" value="1"/>
</dbReference>
<evidence type="ECO:0000259" key="10">
    <source>
        <dbReference type="PROSITE" id="PS51733"/>
    </source>
</evidence>
<dbReference type="InterPro" id="IPR045864">
    <property type="entry name" value="aa-tRNA-synth_II/BPL/LPL"/>
</dbReference>
<comment type="pathway">
    <text evidence="1 5 6">Protein modification; protein lipoylation via endogenous pathway; protein N(6)-(lipoyl)lysine from octanoyl-[acyl-carrier-protein]: step 1/2.</text>
</comment>
<evidence type="ECO:0000313" key="12">
    <source>
        <dbReference type="Proteomes" id="UP000515220"/>
    </source>
</evidence>
<keyword evidence="2 5" id="KW-0808">Transferase</keyword>
<dbReference type="GO" id="GO:0009249">
    <property type="term" value="P:protein lipoylation"/>
    <property type="evidence" value="ECO:0007669"/>
    <property type="project" value="InterPro"/>
</dbReference>
<dbReference type="PROSITE" id="PS01313">
    <property type="entry name" value="LIPB"/>
    <property type="match status" value="1"/>
</dbReference>
<dbReference type="PIRSF" id="PIRSF016262">
    <property type="entry name" value="LPLase"/>
    <property type="match status" value="1"/>
</dbReference>
<dbReference type="GO" id="GO:0005737">
    <property type="term" value="C:cytoplasm"/>
    <property type="evidence" value="ECO:0007669"/>
    <property type="project" value="UniProtKB-SubCell"/>
</dbReference>
<evidence type="ECO:0000256" key="9">
    <source>
        <dbReference type="PIRSR" id="PIRSR016262-3"/>
    </source>
</evidence>
<evidence type="ECO:0000256" key="8">
    <source>
        <dbReference type="PIRSR" id="PIRSR016262-2"/>
    </source>
</evidence>